<dbReference type="AlphaFoldDB" id="A0A8H7XR84"/>
<organism evidence="1">
    <name type="scientific">Psilocybe cubensis</name>
    <name type="common">Psychedelic mushroom</name>
    <name type="synonym">Stropharia cubensis</name>
    <dbReference type="NCBI Taxonomy" id="181762"/>
    <lineage>
        <taxon>Eukaryota</taxon>
        <taxon>Fungi</taxon>
        <taxon>Dikarya</taxon>
        <taxon>Basidiomycota</taxon>
        <taxon>Agaricomycotina</taxon>
        <taxon>Agaricomycetes</taxon>
        <taxon>Agaricomycetidae</taxon>
        <taxon>Agaricales</taxon>
        <taxon>Agaricineae</taxon>
        <taxon>Strophariaceae</taxon>
        <taxon>Psilocybe</taxon>
    </lineage>
</organism>
<gene>
    <name evidence="1" type="ORF">JR316_009157</name>
</gene>
<reference evidence="1" key="1">
    <citation type="submission" date="2021-02" db="EMBL/GenBank/DDBJ databases">
        <title>Psilocybe cubensis genome.</title>
        <authorList>
            <person name="Mckernan K.J."/>
            <person name="Crawford S."/>
            <person name="Trippe A."/>
            <person name="Kane L.T."/>
            <person name="Mclaughlin S."/>
        </authorList>
    </citation>
    <scope>NUCLEOTIDE SEQUENCE [LARGE SCALE GENOMIC DNA]</scope>
    <source>
        <strain evidence="1">MGC-MH-2018</strain>
    </source>
</reference>
<dbReference type="OrthoDB" id="3068811at2759"/>
<protein>
    <submittedName>
        <fullName evidence="1">Uncharacterized protein</fullName>
    </submittedName>
</protein>
<accession>A0A8H7XR84</accession>
<name>A0A8H7XR84_PSICU</name>
<evidence type="ECO:0000313" key="1">
    <source>
        <dbReference type="EMBL" id="KAG5165577.1"/>
    </source>
</evidence>
<proteinExistence type="predicted"/>
<sequence length="531" mass="59024">METQSIHQGSSTAPGGDSTPLAIDSFHPIFSEFGPHYLIAQRLDGDDVYLLHGEIPPDVVKNVSSYLRGVHEYTFKESNERGPVQNIHPGAYLRLVHLLSQASPGPLFPSLRSLRLHGPASLDHLGLFLTPSLQTLEVVHIPEQDHVIVSNFLETLTEFGNESNLGEVTLGPGTICVDWCRACPKFDKLHTLKIVYESDTALEYNLLTILGDLPLLNSFELDATLAKLYRDRTSIPVNERIIAPLPRRAWRNGVPPSLSSHTMVPTNRYSRLKQLSIEGSVELTRDLLSLIGSRELQKLTLHLISFPNSLQHDASQYLGLIDQCLTKWTNSLEDISLQFNQRMYSRPNSTPTAPANETARVIIYPNIPATLAQNLVSPVNLTRLSISGLSLGYAALRMLLVTRQTTLKYLDLPVNNDTPCLQLLNLREIALAFPNLLSLACGIEFSTGLPRTEDFPPHCSALSHGLNRLLLDPVDSNLPSTVQHADVARYVNSLFPNLTLISPFSPWKKISKSLKLLQTVRLDDLYRAPII</sequence>
<comment type="caution">
    <text evidence="1">The sequence shown here is derived from an EMBL/GenBank/DDBJ whole genome shotgun (WGS) entry which is preliminary data.</text>
</comment>
<dbReference type="EMBL" id="JAFIQS010000009">
    <property type="protein sequence ID" value="KAG5165577.1"/>
    <property type="molecule type" value="Genomic_DNA"/>
</dbReference>